<dbReference type="RefSeq" id="WP_068671613.1">
    <property type="nucleotide sequence ID" value="NZ_LYPB01000097.1"/>
</dbReference>
<feature type="transmembrane region" description="Helical" evidence="2">
    <location>
        <begin position="117"/>
        <end position="142"/>
    </location>
</feature>
<keyword evidence="2" id="KW-0812">Transmembrane</keyword>
<organism evidence="3 4">
    <name type="scientific">Paenibacillus oryzisoli</name>
    <dbReference type="NCBI Taxonomy" id="1850517"/>
    <lineage>
        <taxon>Bacteria</taxon>
        <taxon>Bacillati</taxon>
        <taxon>Bacillota</taxon>
        <taxon>Bacilli</taxon>
        <taxon>Bacillales</taxon>
        <taxon>Paenibacillaceae</taxon>
        <taxon>Paenibacillus</taxon>
    </lineage>
</organism>
<evidence type="ECO:0000256" key="2">
    <source>
        <dbReference type="SAM" id="Phobius"/>
    </source>
</evidence>
<reference evidence="3 4" key="1">
    <citation type="submission" date="2016-05" db="EMBL/GenBank/DDBJ databases">
        <title>Paenibacillus sp. 1ZS3-15 nov., isolated from the rhizosphere soil.</title>
        <authorList>
            <person name="Zhang X.X."/>
            <person name="Zhang J."/>
        </authorList>
    </citation>
    <scope>NUCLEOTIDE SEQUENCE [LARGE SCALE GENOMIC DNA]</scope>
    <source>
        <strain evidence="3 4">1ZS3-15</strain>
    </source>
</reference>
<dbReference type="EMBL" id="LYPB01000097">
    <property type="protein sequence ID" value="OAS13190.1"/>
    <property type="molecule type" value="Genomic_DNA"/>
</dbReference>
<evidence type="ECO:0000256" key="1">
    <source>
        <dbReference type="SAM" id="Coils"/>
    </source>
</evidence>
<dbReference type="STRING" id="1850517.A8708_09915"/>
<keyword evidence="4" id="KW-1185">Reference proteome</keyword>
<comment type="caution">
    <text evidence="3">The sequence shown here is derived from an EMBL/GenBank/DDBJ whole genome shotgun (WGS) entry which is preliminary data.</text>
</comment>
<dbReference type="AlphaFoldDB" id="A0A197ZVX0"/>
<protein>
    <submittedName>
        <fullName evidence="3">Uncharacterized protein</fullName>
    </submittedName>
</protein>
<dbReference type="OrthoDB" id="2605255at2"/>
<proteinExistence type="predicted"/>
<evidence type="ECO:0000313" key="4">
    <source>
        <dbReference type="Proteomes" id="UP000078454"/>
    </source>
</evidence>
<accession>A0A197ZVX0</accession>
<dbReference type="Gene3D" id="1.20.1170.10">
    <property type="match status" value="1"/>
</dbReference>
<dbReference type="Proteomes" id="UP000078454">
    <property type="component" value="Unassembled WGS sequence"/>
</dbReference>
<sequence>MRIRRMAVRGQAVVVLVILFSLLYPAPAAHASWLDRIKDIYQLPSNVEQIQKDYEATKQQLEEQKDKLSEAVKQSQEIQDRLLSQNEALKKDNEQLQERLKAMEQVALDKDKRNRKITYMVITTAALVVGYFLLGRVFRFFVWQRRKRGMR</sequence>
<feature type="coiled-coil region" evidence="1">
    <location>
        <begin position="47"/>
        <end position="113"/>
    </location>
</feature>
<keyword evidence="2" id="KW-1133">Transmembrane helix</keyword>
<keyword evidence="2" id="KW-0472">Membrane</keyword>
<keyword evidence="1" id="KW-0175">Coiled coil</keyword>
<evidence type="ECO:0000313" key="3">
    <source>
        <dbReference type="EMBL" id="OAS13190.1"/>
    </source>
</evidence>
<name>A0A197ZVX0_9BACL</name>
<gene>
    <name evidence="3" type="ORF">A8708_09915</name>
</gene>